<proteinExistence type="predicted"/>
<accession>A0A0H2S843</accession>
<dbReference type="EMBL" id="KQ085882">
    <property type="protein sequence ID" value="KLO20435.1"/>
    <property type="molecule type" value="Genomic_DNA"/>
</dbReference>
<evidence type="ECO:0000256" key="1">
    <source>
        <dbReference type="SAM" id="MobiDB-lite"/>
    </source>
</evidence>
<protein>
    <submittedName>
        <fullName evidence="4">DUF1909-domain-containing protein</fullName>
    </submittedName>
</protein>
<dbReference type="Pfam" id="PF04419">
    <property type="entry name" value="SERF-like_N"/>
    <property type="match status" value="1"/>
</dbReference>
<dbReference type="PANTHER" id="PTHR33788:SF1">
    <property type="entry name" value="ZINC-BINDING PROTEIN"/>
    <property type="match status" value="1"/>
</dbReference>
<keyword evidence="5" id="KW-1185">Reference proteome</keyword>
<dbReference type="SUPFAM" id="SSF118359">
    <property type="entry name" value="Expressed protein At2g23090/F21P24.15"/>
    <property type="match status" value="1"/>
</dbReference>
<dbReference type="Proteomes" id="UP000053477">
    <property type="component" value="Unassembled WGS sequence"/>
</dbReference>
<dbReference type="OrthoDB" id="370932at2759"/>
<dbReference type="Gene3D" id="4.10.1050.10">
    <property type="entry name" value="At2g23090-like"/>
    <property type="match status" value="1"/>
</dbReference>
<evidence type="ECO:0000259" key="3">
    <source>
        <dbReference type="Pfam" id="PF12907"/>
    </source>
</evidence>
<dbReference type="InterPro" id="IPR007513">
    <property type="entry name" value="SERF-like_N"/>
</dbReference>
<dbReference type="PANTHER" id="PTHR33788">
    <property type="entry name" value="OS07G0114300 PROTEIN"/>
    <property type="match status" value="1"/>
</dbReference>
<evidence type="ECO:0000313" key="4">
    <source>
        <dbReference type="EMBL" id="KLO20435.1"/>
    </source>
</evidence>
<organism evidence="4 5">
    <name type="scientific">Schizopora paradoxa</name>
    <dbReference type="NCBI Taxonomy" id="27342"/>
    <lineage>
        <taxon>Eukaryota</taxon>
        <taxon>Fungi</taxon>
        <taxon>Dikarya</taxon>
        <taxon>Basidiomycota</taxon>
        <taxon>Agaricomycotina</taxon>
        <taxon>Agaricomycetes</taxon>
        <taxon>Hymenochaetales</taxon>
        <taxon>Schizoporaceae</taxon>
        <taxon>Schizopora</taxon>
    </lineage>
</organism>
<feature type="compositionally biased region" description="Basic and acidic residues" evidence="1">
    <location>
        <begin position="9"/>
        <end position="20"/>
    </location>
</feature>
<dbReference type="Pfam" id="PF12907">
    <property type="entry name" value="zf-met2"/>
    <property type="match status" value="1"/>
</dbReference>
<dbReference type="InParanoid" id="A0A0H2S843"/>
<feature type="region of interest" description="Disordered" evidence="1">
    <location>
        <begin position="1"/>
        <end position="27"/>
    </location>
</feature>
<dbReference type="AlphaFoldDB" id="A0A0H2S843"/>
<dbReference type="InterPro" id="IPR039713">
    <property type="entry name" value="At2g23090-like"/>
</dbReference>
<evidence type="ECO:0000259" key="2">
    <source>
        <dbReference type="Pfam" id="PF04419"/>
    </source>
</evidence>
<dbReference type="InterPro" id="IPR026939">
    <property type="entry name" value="ZNF706/At2g23090_sf"/>
</dbReference>
<feature type="domain" description="Small EDRK-rich factor-like N-terminal" evidence="2">
    <location>
        <begin position="1"/>
        <end position="33"/>
    </location>
</feature>
<name>A0A0H2S843_9AGAM</name>
<gene>
    <name evidence="4" type="ORF">SCHPADRAFT_991801</name>
</gene>
<evidence type="ECO:0000313" key="5">
    <source>
        <dbReference type="Proteomes" id="UP000053477"/>
    </source>
</evidence>
<reference evidence="4 5" key="1">
    <citation type="submission" date="2015-04" db="EMBL/GenBank/DDBJ databases">
        <title>Complete genome sequence of Schizopora paradoxa KUC8140, a cosmopolitan wood degrader in East Asia.</title>
        <authorList>
            <consortium name="DOE Joint Genome Institute"/>
            <person name="Min B."/>
            <person name="Park H."/>
            <person name="Jang Y."/>
            <person name="Kim J.-J."/>
            <person name="Kim K.H."/>
            <person name="Pangilinan J."/>
            <person name="Lipzen A."/>
            <person name="Riley R."/>
            <person name="Grigoriev I.V."/>
            <person name="Spatafora J.W."/>
            <person name="Choi I.-G."/>
        </authorList>
    </citation>
    <scope>NUCLEOTIDE SEQUENCE [LARGE SCALE GENOMIC DNA]</scope>
    <source>
        <strain evidence="4 5">KUC8140</strain>
    </source>
</reference>
<sequence>MGNGAKAQQRRERGGKDAGKGGKSQLKVNEASKSIVCGTCRQSFMTTARAPALTAHAEKHSKALADCFPDFKV</sequence>
<dbReference type="InterPro" id="IPR039438">
    <property type="entry name" value="At2g23090-like_Znf"/>
</dbReference>
<feature type="domain" description="At2g23090-like zinc-binding" evidence="3">
    <location>
        <begin position="37"/>
        <end position="70"/>
    </location>
</feature>